<comment type="caution">
    <text evidence="1">The sequence shown here is derived from an EMBL/GenBank/DDBJ whole genome shotgun (WGS) entry which is preliminary data.</text>
</comment>
<dbReference type="AlphaFoldDB" id="A0A8S1GVW6"/>
<proteinExistence type="predicted"/>
<sequence>MWRFPIIAPRISRTAKIQVLFKHNESFAQTTNHSKFSNADLSTLADHRTDLVLPNVFSDVPIKELTSFDDFGLISFNRDRYPSTETVSSGEATSFIDHLLKTASISNFSGVSIPTTVNTSELGGNGEVAALQHVVELLAEGADVSEVVEDLVQPADLVAYSSIYDEQRPSTSRAGQLEEVQAPFLVPESILKAKSTRQYLSEKLRKQRKSHLSTMPPAAERRSKPEMIKNVGELMFPDAPSAGTAFPVEKKTERREKPQMIKNIGELMFPDPDIIDIPQISTSTKPQVEVYIPPPPAQEFLELEVLEEIVANDRFEELRAMLENEKWPKEVFKGDRRLMNKANRILRYSTEKAADSDEALRFLSLFAASSVRACIAEDVLVALAIRIAKEKDAVFTASRISQISKMCLTREQRFNRNVVRSALTALYSEVVARGTSASAERVMEACEMSTRHGTTAGVESMWMIALGDDQCSRPEAWRVEKLLSHCQTADHPFASVAQLLCALVRLNRLEDAECIFKRVSVSGRYFRQPLESMVEENDLEGIERLAELISKCIIGEKRRGARNLAAVDSKKADDELLTTVEKFFGLTAKKPKFTPLGKKQKRKFHRVDEQQLHEITDALQDAWIKCSELKNDVESGKRLIQWCTDNRVDVDEGIAKRIANLTSTYLVKA</sequence>
<evidence type="ECO:0000313" key="1">
    <source>
        <dbReference type="EMBL" id="CAD6186992.1"/>
    </source>
</evidence>
<protein>
    <submittedName>
        <fullName evidence="1">Uncharacterized protein</fullName>
    </submittedName>
</protein>
<accession>A0A8S1GVW6</accession>
<gene>
    <name evidence="1" type="ORF">CAUJ_LOCUS2911</name>
</gene>
<evidence type="ECO:0000313" key="2">
    <source>
        <dbReference type="Proteomes" id="UP000835052"/>
    </source>
</evidence>
<reference evidence="1" key="1">
    <citation type="submission" date="2020-10" db="EMBL/GenBank/DDBJ databases">
        <authorList>
            <person name="Kikuchi T."/>
        </authorList>
    </citation>
    <scope>NUCLEOTIDE SEQUENCE</scope>
    <source>
        <strain evidence="1">NKZ352</strain>
    </source>
</reference>
<keyword evidence="2" id="KW-1185">Reference proteome</keyword>
<name>A0A8S1GVW6_9PELO</name>
<dbReference type="OrthoDB" id="5805943at2759"/>
<dbReference type="EMBL" id="CAJGYM010000005">
    <property type="protein sequence ID" value="CAD6186992.1"/>
    <property type="molecule type" value="Genomic_DNA"/>
</dbReference>
<dbReference type="Proteomes" id="UP000835052">
    <property type="component" value="Unassembled WGS sequence"/>
</dbReference>
<organism evidence="1 2">
    <name type="scientific">Caenorhabditis auriculariae</name>
    <dbReference type="NCBI Taxonomy" id="2777116"/>
    <lineage>
        <taxon>Eukaryota</taxon>
        <taxon>Metazoa</taxon>
        <taxon>Ecdysozoa</taxon>
        <taxon>Nematoda</taxon>
        <taxon>Chromadorea</taxon>
        <taxon>Rhabditida</taxon>
        <taxon>Rhabditina</taxon>
        <taxon>Rhabditomorpha</taxon>
        <taxon>Rhabditoidea</taxon>
        <taxon>Rhabditidae</taxon>
        <taxon>Peloderinae</taxon>
        <taxon>Caenorhabditis</taxon>
    </lineage>
</organism>